<evidence type="ECO:0000256" key="1">
    <source>
        <dbReference type="ARBA" id="ARBA00004141"/>
    </source>
</evidence>
<feature type="transmembrane region" description="Helical" evidence="6">
    <location>
        <begin position="297"/>
        <end position="321"/>
    </location>
</feature>
<organism evidence="8 9">
    <name type="scientific">Glomerella acutata</name>
    <name type="common">Colletotrichum acutatum</name>
    <dbReference type="NCBI Taxonomy" id="27357"/>
    <lineage>
        <taxon>Eukaryota</taxon>
        <taxon>Fungi</taxon>
        <taxon>Dikarya</taxon>
        <taxon>Ascomycota</taxon>
        <taxon>Pezizomycotina</taxon>
        <taxon>Sordariomycetes</taxon>
        <taxon>Hypocreomycetidae</taxon>
        <taxon>Glomerellales</taxon>
        <taxon>Glomerellaceae</taxon>
        <taxon>Colletotrichum</taxon>
        <taxon>Colletotrichum acutatum species complex</taxon>
    </lineage>
</organism>
<gene>
    <name evidence="8" type="ORF">BDZ83DRAFT_774324</name>
</gene>
<name>A0AAD8XHG1_GLOAC</name>
<feature type="transmembrane region" description="Helical" evidence="6">
    <location>
        <begin position="67"/>
        <end position="89"/>
    </location>
</feature>
<dbReference type="Pfam" id="PF20684">
    <property type="entry name" value="Fung_rhodopsin"/>
    <property type="match status" value="1"/>
</dbReference>
<dbReference type="GeneID" id="85399316"/>
<proteinExistence type="inferred from homology"/>
<comment type="subcellular location">
    <subcellularLocation>
        <location evidence="1">Membrane</location>
        <topology evidence="1">Multi-pass membrane protein</topology>
    </subcellularLocation>
</comment>
<dbReference type="AlphaFoldDB" id="A0AAD8XHG1"/>
<feature type="domain" description="Rhodopsin" evidence="7">
    <location>
        <begin position="85"/>
        <end position="325"/>
    </location>
</feature>
<dbReference type="Proteomes" id="UP001244207">
    <property type="component" value="Unassembled WGS sequence"/>
</dbReference>
<evidence type="ECO:0000313" key="8">
    <source>
        <dbReference type="EMBL" id="KAK1726436.1"/>
    </source>
</evidence>
<sequence>MISRDNRNLTAECMISAWAIIICHDDPNVKSFPDQCPTAQRCLYPTCRDCRDNTSRRSGPVRSLVTVVWAVNLTAFVLVGIIVPLRVIVRCTVTRNFFSDDVLVIIAALFTFAVCALLPIATDLGLGQHSWNLDAEFLPDNTKSLLQLIFIANTLYPCAIAFTRLSAISSFLRLMTHKSARWIMYGATVVTGGFGLASVFAVIFQCKPITAAWDLSTSSATCYPFIDFLHASAALNIAIDMLLCTLPLPYIWNMKMTTGIKVLLTILFSFSGLSCAAAILKLVNLEPLSDSDVTYNWVSWVLCSIAECTIGIACMSIPPITPLFTKCSRNKPPTPRKERSKSLRYTLFAEKPTFSRAVAPRVIRPMATPWKDRPLERTVNPDFKPEFHWLRLEQQEYGQCWDRTPQSTKADQVLGIAL</sequence>
<keyword evidence="4 6" id="KW-0472">Membrane</keyword>
<evidence type="ECO:0000256" key="6">
    <source>
        <dbReference type="SAM" id="Phobius"/>
    </source>
</evidence>
<evidence type="ECO:0000256" key="3">
    <source>
        <dbReference type="ARBA" id="ARBA00022989"/>
    </source>
</evidence>
<feature type="transmembrane region" description="Helical" evidence="6">
    <location>
        <begin position="101"/>
        <end position="124"/>
    </location>
</feature>
<dbReference type="RefSeq" id="XP_060366491.1">
    <property type="nucleotide sequence ID" value="XM_060515418.1"/>
</dbReference>
<feature type="transmembrane region" description="Helical" evidence="6">
    <location>
        <begin position="225"/>
        <end position="250"/>
    </location>
</feature>
<protein>
    <recommendedName>
        <fullName evidence="7">Rhodopsin domain-containing protein</fullName>
    </recommendedName>
</protein>
<dbReference type="PANTHER" id="PTHR33048:SF131">
    <property type="entry name" value="INTEGRAL MEMBRANE PROTEIN"/>
    <property type="match status" value="1"/>
</dbReference>
<keyword evidence="3 6" id="KW-1133">Transmembrane helix</keyword>
<evidence type="ECO:0000256" key="4">
    <source>
        <dbReference type="ARBA" id="ARBA00023136"/>
    </source>
</evidence>
<dbReference type="GO" id="GO:0016020">
    <property type="term" value="C:membrane"/>
    <property type="evidence" value="ECO:0007669"/>
    <property type="project" value="UniProtKB-SubCell"/>
</dbReference>
<comment type="similarity">
    <text evidence="5">Belongs to the SAT4 family.</text>
</comment>
<dbReference type="InterPro" id="IPR049326">
    <property type="entry name" value="Rhodopsin_dom_fungi"/>
</dbReference>
<reference evidence="8" key="1">
    <citation type="submission" date="2021-12" db="EMBL/GenBank/DDBJ databases">
        <title>Comparative genomics, transcriptomics and evolutionary studies reveal genomic signatures of adaptation to plant cell wall in hemibiotrophic fungi.</title>
        <authorList>
            <consortium name="DOE Joint Genome Institute"/>
            <person name="Baroncelli R."/>
            <person name="Diaz J.F."/>
            <person name="Benocci T."/>
            <person name="Peng M."/>
            <person name="Battaglia E."/>
            <person name="Haridas S."/>
            <person name="Andreopoulos W."/>
            <person name="Labutti K."/>
            <person name="Pangilinan J."/>
            <person name="Floch G.L."/>
            <person name="Makela M.R."/>
            <person name="Henrissat B."/>
            <person name="Grigoriev I.V."/>
            <person name="Crouch J.A."/>
            <person name="De Vries R.P."/>
            <person name="Sukno S.A."/>
            <person name="Thon M.R."/>
        </authorList>
    </citation>
    <scope>NUCLEOTIDE SEQUENCE</scope>
    <source>
        <strain evidence="8">CBS 112980</strain>
    </source>
</reference>
<dbReference type="PANTHER" id="PTHR33048">
    <property type="entry name" value="PTH11-LIKE INTEGRAL MEMBRANE PROTEIN (AFU_ORTHOLOGUE AFUA_5G11245)"/>
    <property type="match status" value="1"/>
</dbReference>
<accession>A0AAD8XHG1</accession>
<feature type="transmembrane region" description="Helical" evidence="6">
    <location>
        <begin position="182"/>
        <end position="205"/>
    </location>
</feature>
<comment type="caution">
    <text evidence="8">The sequence shown here is derived from an EMBL/GenBank/DDBJ whole genome shotgun (WGS) entry which is preliminary data.</text>
</comment>
<evidence type="ECO:0000313" key="9">
    <source>
        <dbReference type="Proteomes" id="UP001244207"/>
    </source>
</evidence>
<dbReference type="EMBL" id="JAHMHS010000032">
    <property type="protein sequence ID" value="KAK1726436.1"/>
    <property type="molecule type" value="Genomic_DNA"/>
</dbReference>
<keyword evidence="2 6" id="KW-0812">Transmembrane</keyword>
<evidence type="ECO:0000256" key="5">
    <source>
        <dbReference type="ARBA" id="ARBA00038359"/>
    </source>
</evidence>
<evidence type="ECO:0000256" key="2">
    <source>
        <dbReference type="ARBA" id="ARBA00022692"/>
    </source>
</evidence>
<feature type="transmembrane region" description="Helical" evidence="6">
    <location>
        <begin position="262"/>
        <end position="285"/>
    </location>
</feature>
<evidence type="ECO:0000259" key="7">
    <source>
        <dbReference type="Pfam" id="PF20684"/>
    </source>
</evidence>
<feature type="transmembrane region" description="Helical" evidence="6">
    <location>
        <begin position="144"/>
        <end position="162"/>
    </location>
</feature>
<dbReference type="InterPro" id="IPR052337">
    <property type="entry name" value="SAT4-like"/>
</dbReference>
<keyword evidence="9" id="KW-1185">Reference proteome</keyword>